<feature type="transmembrane region" description="Helical" evidence="1">
    <location>
        <begin position="12"/>
        <end position="33"/>
    </location>
</feature>
<keyword evidence="1" id="KW-0472">Membrane</keyword>
<dbReference type="EMBL" id="AHOR02000012">
    <property type="protein sequence ID" value="EMF83514.1"/>
    <property type="molecule type" value="Genomic_DNA"/>
</dbReference>
<keyword evidence="1" id="KW-0812">Transmembrane</keyword>
<organism evidence="2 3">
    <name type="scientific">Leptospira weilii serovar Topaz str. LT2116</name>
    <dbReference type="NCBI Taxonomy" id="1088540"/>
    <lineage>
        <taxon>Bacteria</taxon>
        <taxon>Pseudomonadati</taxon>
        <taxon>Spirochaetota</taxon>
        <taxon>Spirochaetia</taxon>
        <taxon>Leptospirales</taxon>
        <taxon>Leptospiraceae</taxon>
        <taxon>Leptospira</taxon>
    </lineage>
</organism>
<accession>M3GC53</accession>
<sequence>MLGASSAKGLFGTLVILGPLVFSIFSSILLTIVQKSFFLSSDP</sequence>
<name>M3GC53_9LEPT</name>
<comment type="caution">
    <text evidence="2">The sequence shown here is derived from an EMBL/GenBank/DDBJ whole genome shotgun (WGS) entry which is preliminary data.</text>
</comment>
<dbReference type="Proteomes" id="UP000011770">
    <property type="component" value="Unassembled WGS sequence"/>
</dbReference>
<gene>
    <name evidence="2" type="ORF">LEP1GSC188_1195</name>
</gene>
<proteinExistence type="predicted"/>
<evidence type="ECO:0000313" key="3">
    <source>
        <dbReference type="Proteomes" id="UP000011770"/>
    </source>
</evidence>
<keyword evidence="1" id="KW-1133">Transmembrane helix</keyword>
<evidence type="ECO:0000313" key="2">
    <source>
        <dbReference type="EMBL" id="EMF83514.1"/>
    </source>
</evidence>
<dbReference type="AlphaFoldDB" id="M3GC53"/>
<evidence type="ECO:0000256" key="1">
    <source>
        <dbReference type="SAM" id="Phobius"/>
    </source>
</evidence>
<reference evidence="2 3" key="1">
    <citation type="submission" date="2013-01" db="EMBL/GenBank/DDBJ databases">
        <authorList>
            <person name="Harkins D.M."/>
            <person name="Durkin A.S."/>
            <person name="Brinkac L.M."/>
            <person name="Haft D.H."/>
            <person name="Selengut J.D."/>
            <person name="Sanka R."/>
            <person name="DePew J."/>
            <person name="Purushe J."/>
            <person name="Tulsiani S.M."/>
            <person name="Graham G.C."/>
            <person name="Burns M.-A."/>
            <person name="Dohnt M.F."/>
            <person name="Smythe L.D."/>
            <person name="McKay D.B."/>
            <person name="Craig S.B."/>
            <person name="Vinetz J.M."/>
            <person name="Sutton G.G."/>
            <person name="Nierman W.C."/>
            <person name="Fouts D.E."/>
        </authorList>
    </citation>
    <scope>NUCLEOTIDE SEQUENCE [LARGE SCALE GENOMIC DNA]</scope>
    <source>
        <strain evidence="2 3">LT2116</strain>
    </source>
</reference>
<protein>
    <submittedName>
        <fullName evidence="2">Uncharacterized protein</fullName>
    </submittedName>
</protein>